<gene>
    <name evidence="1" type="ORF">E8A74_27010</name>
</gene>
<keyword evidence="1" id="KW-0808">Transferase</keyword>
<dbReference type="Gene3D" id="3.40.50.150">
    <property type="entry name" value="Vaccinia Virus protein VP39"/>
    <property type="match status" value="1"/>
</dbReference>
<evidence type="ECO:0000313" key="1">
    <source>
        <dbReference type="EMBL" id="TKD03168.1"/>
    </source>
</evidence>
<dbReference type="RefSeq" id="WP_136931965.1">
    <property type="nucleotide sequence ID" value="NZ_SSMQ01000031.1"/>
</dbReference>
<accession>A0A4U1J7K7</accession>
<dbReference type="GO" id="GO:0008168">
    <property type="term" value="F:methyltransferase activity"/>
    <property type="evidence" value="ECO:0007669"/>
    <property type="project" value="UniProtKB-KW"/>
</dbReference>
<sequence>MPTSDGARSTSYERLHHIMAAAEDRSGPCAAQVFGLLRGQGMEIRSVLDVGCGLGSWLAAARDALGAEVLGVDGPWTNLDLLRIDRARFQVADLEKPLALGRSFDLAISVEVGEHLPAEAAPVLVASLARHAPVVLFSAAIPGQGGISHVNEQWPAYWAERFAEHGFGCYDVLRPILWERSDVDWWYKQNLLLFVHEARAAEAGVRLHLGSPETPRRLVHPDVFAVRCPPRNIDIFYENGTAKGRYWECDRETGELRESGR</sequence>
<keyword evidence="2" id="KW-1185">Reference proteome</keyword>
<dbReference type="Pfam" id="PF13489">
    <property type="entry name" value="Methyltransf_23"/>
    <property type="match status" value="1"/>
</dbReference>
<dbReference type="CDD" id="cd02440">
    <property type="entry name" value="AdoMet_MTases"/>
    <property type="match status" value="1"/>
</dbReference>
<dbReference type="SUPFAM" id="SSF53335">
    <property type="entry name" value="S-adenosyl-L-methionine-dependent methyltransferases"/>
    <property type="match status" value="1"/>
</dbReference>
<dbReference type="Proteomes" id="UP000309215">
    <property type="component" value="Unassembled WGS sequence"/>
</dbReference>
<dbReference type="GO" id="GO:0032259">
    <property type="term" value="P:methylation"/>
    <property type="evidence" value="ECO:0007669"/>
    <property type="project" value="UniProtKB-KW"/>
</dbReference>
<dbReference type="InterPro" id="IPR029063">
    <property type="entry name" value="SAM-dependent_MTases_sf"/>
</dbReference>
<dbReference type="EMBL" id="SSMQ01000031">
    <property type="protein sequence ID" value="TKD03168.1"/>
    <property type="molecule type" value="Genomic_DNA"/>
</dbReference>
<protein>
    <submittedName>
        <fullName evidence="1">Class I SAM-dependent methyltransferase</fullName>
    </submittedName>
</protein>
<reference evidence="1 2" key="1">
    <citation type="submission" date="2019-04" db="EMBL/GenBank/DDBJ databases">
        <authorList>
            <person name="Li Y."/>
            <person name="Wang J."/>
        </authorList>
    </citation>
    <scope>NUCLEOTIDE SEQUENCE [LARGE SCALE GENOMIC DNA]</scope>
    <source>
        <strain evidence="1 2">DSM 14668</strain>
    </source>
</reference>
<proteinExistence type="predicted"/>
<dbReference type="AlphaFoldDB" id="A0A4U1J7K7"/>
<keyword evidence="1" id="KW-0489">Methyltransferase</keyword>
<organism evidence="1 2">
    <name type="scientific">Polyangium fumosum</name>
    <dbReference type="NCBI Taxonomy" id="889272"/>
    <lineage>
        <taxon>Bacteria</taxon>
        <taxon>Pseudomonadati</taxon>
        <taxon>Myxococcota</taxon>
        <taxon>Polyangia</taxon>
        <taxon>Polyangiales</taxon>
        <taxon>Polyangiaceae</taxon>
        <taxon>Polyangium</taxon>
    </lineage>
</organism>
<evidence type="ECO:0000313" key="2">
    <source>
        <dbReference type="Proteomes" id="UP000309215"/>
    </source>
</evidence>
<dbReference type="OrthoDB" id="9791837at2"/>
<name>A0A4U1J7K7_9BACT</name>
<comment type="caution">
    <text evidence="1">The sequence shown here is derived from an EMBL/GenBank/DDBJ whole genome shotgun (WGS) entry which is preliminary data.</text>
</comment>